<dbReference type="InterPro" id="IPR003004">
    <property type="entry name" value="GspF/PilC"/>
</dbReference>
<keyword evidence="10" id="KW-1185">Reference proteome</keyword>
<dbReference type="InterPro" id="IPR042094">
    <property type="entry name" value="T2SS_GspF_sf"/>
</dbReference>
<feature type="non-terminal residue" evidence="9">
    <location>
        <position position="1"/>
    </location>
</feature>
<evidence type="ECO:0000313" key="10">
    <source>
        <dbReference type="Proteomes" id="UP000030023"/>
    </source>
</evidence>
<accession>A0ABR4XQF9</accession>
<dbReference type="InterPro" id="IPR018076">
    <property type="entry name" value="T2SS_GspF_dom"/>
</dbReference>
<dbReference type="Gene3D" id="1.20.81.30">
    <property type="entry name" value="Type II secretion system (T2SS), domain F"/>
    <property type="match status" value="1"/>
</dbReference>
<name>A0ABR4XQF9_9LACO</name>
<evidence type="ECO:0000259" key="8">
    <source>
        <dbReference type="Pfam" id="PF00482"/>
    </source>
</evidence>
<dbReference type="PANTHER" id="PTHR30012">
    <property type="entry name" value="GENERAL SECRETION PATHWAY PROTEIN"/>
    <property type="match status" value="1"/>
</dbReference>
<evidence type="ECO:0000256" key="3">
    <source>
        <dbReference type="ARBA" id="ARBA00022475"/>
    </source>
</evidence>
<dbReference type="Pfam" id="PF00482">
    <property type="entry name" value="T2SSF"/>
    <property type="match status" value="1"/>
</dbReference>
<sequence length="147" mass="16444">NTCFGKTIGLLVNYELSAQLSMLVSSGLQLSQIAQDVSKQRQNTVEKEFAQAMLISMKKGEGLKGFFNSLPFLDPTIFLYFSQGSEKKLLEKNLKSYSEITYKKLMKNIERLIGLIQPISFGIVGIGILVLYLSMLMPMYQTLGGMN</sequence>
<comment type="subcellular location">
    <subcellularLocation>
        <location evidence="1">Cell membrane</location>
        <topology evidence="1">Multi-pass membrane protein</topology>
    </subcellularLocation>
</comment>
<reference evidence="9 10" key="1">
    <citation type="journal article" date="2014" name="Antonie Van Leeuwenhoek">
        <title>Oenococcus alcoholitolerans sp. nov., a lactic acid bacteria isolated from cachaca and ethanol fermentation processes.</title>
        <authorList>
            <person name="Badotti F."/>
            <person name="Moreira A.P."/>
            <person name="Tonon L.A."/>
            <person name="de Lucena B.T."/>
            <person name="Gomes Fde C."/>
            <person name="Kruger R."/>
            <person name="Thompson C.C."/>
            <person name="de Morais M.A.Jr."/>
            <person name="Rosa C.A."/>
            <person name="Thompson F.L."/>
        </authorList>
    </citation>
    <scope>NUCLEOTIDE SEQUENCE [LARGE SCALE GENOMIC DNA]</scope>
    <source>
        <strain evidence="9 10">UFRJ-M7.2.18</strain>
    </source>
</reference>
<keyword evidence="5 7" id="KW-1133">Transmembrane helix</keyword>
<evidence type="ECO:0000256" key="4">
    <source>
        <dbReference type="ARBA" id="ARBA00022692"/>
    </source>
</evidence>
<protein>
    <recommendedName>
        <fullName evidence="8">Type II secretion system protein GspF domain-containing protein</fullName>
    </recommendedName>
</protein>
<dbReference type="PANTHER" id="PTHR30012:SF0">
    <property type="entry name" value="TYPE II SECRETION SYSTEM PROTEIN F-RELATED"/>
    <property type="match status" value="1"/>
</dbReference>
<evidence type="ECO:0000256" key="2">
    <source>
        <dbReference type="ARBA" id="ARBA00005745"/>
    </source>
</evidence>
<feature type="domain" description="Type II secretion system protein GspF" evidence="8">
    <location>
        <begin position="18"/>
        <end position="138"/>
    </location>
</feature>
<proteinExistence type="inferred from homology"/>
<keyword evidence="3" id="KW-1003">Cell membrane</keyword>
<feature type="transmembrane region" description="Helical" evidence="7">
    <location>
        <begin position="112"/>
        <end position="137"/>
    </location>
</feature>
<evidence type="ECO:0000256" key="7">
    <source>
        <dbReference type="SAM" id="Phobius"/>
    </source>
</evidence>
<dbReference type="EMBL" id="AXCV01000286">
    <property type="protein sequence ID" value="KGO31610.1"/>
    <property type="molecule type" value="Genomic_DNA"/>
</dbReference>
<evidence type="ECO:0000313" key="9">
    <source>
        <dbReference type="EMBL" id="KGO31610.1"/>
    </source>
</evidence>
<evidence type="ECO:0000256" key="1">
    <source>
        <dbReference type="ARBA" id="ARBA00004651"/>
    </source>
</evidence>
<dbReference type="Proteomes" id="UP000030023">
    <property type="component" value="Unassembled WGS sequence"/>
</dbReference>
<evidence type="ECO:0000256" key="6">
    <source>
        <dbReference type="ARBA" id="ARBA00023136"/>
    </source>
</evidence>
<comment type="caution">
    <text evidence="9">The sequence shown here is derived from an EMBL/GenBank/DDBJ whole genome shotgun (WGS) entry which is preliminary data.</text>
</comment>
<comment type="similarity">
    <text evidence="2">Belongs to the GSP F family.</text>
</comment>
<evidence type="ECO:0000256" key="5">
    <source>
        <dbReference type="ARBA" id="ARBA00022989"/>
    </source>
</evidence>
<keyword evidence="4 7" id="KW-0812">Transmembrane</keyword>
<keyword evidence="6 7" id="KW-0472">Membrane</keyword>
<organism evidence="9 10">
    <name type="scientific">Oenococcus alcoholitolerans</name>
    <dbReference type="NCBI Taxonomy" id="931074"/>
    <lineage>
        <taxon>Bacteria</taxon>
        <taxon>Bacillati</taxon>
        <taxon>Bacillota</taxon>
        <taxon>Bacilli</taxon>
        <taxon>Lactobacillales</taxon>
        <taxon>Lactobacillaceae</taxon>
        <taxon>Oenococcus</taxon>
    </lineage>
</organism>
<gene>
    <name evidence="9" type="ORF">Q757_06205</name>
</gene>